<protein>
    <recommendedName>
        <fullName evidence="2">Phosphoenolpyruvate carboxylase</fullName>
    </recommendedName>
</protein>
<evidence type="ECO:0000256" key="1">
    <source>
        <dbReference type="ARBA" id="ARBA00003670"/>
    </source>
</evidence>
<proteinExistence type="predicted"/>
<dbReference type="PROSITE" id="PS00393">
    <property type="entry name" value="PEPCASE_2"/>
    <property type="match status" value="1"/>
</dbReference>
<dbReference type="Pfam" id="PF00311">
    <property type="entry name" value="PEPcase"/>
    <property type="match status" value="1"/>
</dbReference>
<evidence type="ECO:0000256" key="2">
    <source>
        <dbReference type="ARBA" id="ARBA00022419"/>
    </source>
</evidence>
<dbReference type="GO" id="GO:0006099">
    <property type="term" value="P:tricarboxylic acid cycle"/>
    <property type="evidence" value="ECO:0007669"/>
    <property type="project" value="InterPro"/>
</dbReference>
<keyword evidence="5" id="KW-1185">Reference proteome</keyword>
<evidence type="ECO:0000313" key="5">
    <source>
        <dbReference type="Proteomes" id="UP000265926"/>
    </source>
</evidence>
<dbReference type="InterPro" id="IPR021135">
    <property type="entry name" value="PEP_COase"/>
</dbReference>
<dbReference type="InterPro" id="IPR033129">
    <property type="entry name" value="PEPCASE_His_AS"/>
</dbReference>
<dbReference type="PRINTS" id="PR00150">
    <property type="entry name" value="PEPCARBXLASE"/>
</dbReference>
<dbReference type="RefSeq" id="WP_119440219.1">
    <property type="nucleotide sequence ID" value="NZ_QWGR01000022.1"/>
</dbReference>
<dbReference type="GO" id="GO:0015977">
    <property type="term" value="P:carbon fixation"/>
    <property type="evidence" value="ECO:0007669"/>
    <property type="project" value="InterPro"/>
</dbReference>
<dbReference type="SUPFAM" id="SSF51621">
    <property type="entry name" value="Phosphoenolpyruvate/pyruvate domain"/>
    <property type="match status" value="1"/>
</dbReference>
<accession>A0A399SRS4</accession>
<gene>
    <name evidence="4" type="ORF">D1614_22300</name>
</gene>
<feature type="active site" evidence="3">
    <location>
        <position position="576"/>
    </location>
</feature>
<comment type="function">
    <text evidence="1">Forms oxaloacetate, a four-carbon dicarboxylic acid source for the tricarboxylic acid cycle.</text>
</comment>
<dbReference type="InterPro" id="IPR015813">
    <property type="entry name" value="Pyrv/PenolPyrv_kinase-like_dom"/>
</dbReference>
<dbReference type="GO" id="GO:0005829">
    <property type="term" value="C:cytosol"/>
    <property type="evidence" value="ECO:0007669"/>
    <property type="project" value="TreeGrafter"/>
</dbReference>
<dbReference type="PANTHER" id="PTHR30523:SF32">
    <property type="entry name" value="PHOSPHOENOLPYRUVATE CARBOXYLASE"/>
    <property type="match status" value="1"/>
</dbReference>
<keyword evidence="4" id="KW-0670">Pyruvate</keyword>
<evidence type="ECO:0000256" key="3">
    <source>
        <dbReference type="PROSITE-ProRule" id="PRU10112"/>
    </source>
</evidence>
<dbReference type="EMBL" id="QWGR01000022">
    <property type="protein sequence ID" value="RIJ45624.1"/>
    <property type="molecule type" value="Genomic_DNA"/>
</dbReference>
<dbReference type="OrthoDB" id="9768133at2"/>
<dbReference type="AlphaFoldDB" id="A0A399SRS4"/>
<sequence length="916" mass="106037">MRQLEILKKELGKPYFDLEFLLHCLKEVLEENHETELSESIPWICENEHYDDVRFTRKHFHLFSIAFQLLNLVETNGAVQNRRKTEEQKSLSAINGLWANSLELLKKNDFAEEQILETFSEIEVQPVLTAHPTEAKRPVVLKKYRELYLLLVKRENSMYNSFEREENRNEIKRVINAIWHIDEFYMEKPNVETELENVIHYFTNVFPEIVSINNRRLVQAWEYAGFDPHKLVDNNVFPQIRFGTWIGGDRDGHPFVTADVTRHTLQKLRLNSFLILKNELTTLGEDLSFYFRINQLPTGISERLKELIAENPDELKPVVAHNRKEAFKLYVSLLIAKLPVKIGREQSFELLDTPESYSNSKQLIRDLEILKDGLYQLGKDSLVHNSVYHTIQLVKTFGFHMAELDVRQNSAYYEKALNQIVDESHLSSIDFDKGKSEIIRSELKSNRPFIRDWSHLPTEAKSVLDCFAVLQQHYSKYSGAALGSLIISMTRNLDDLMTVYILAREAGLTHFDKTPILKLHVVPLFETIDDLKASPKILEEYLNQPVVQNSLEYQRIARGRKRRIQEVMIGYSDSNKDGGILASTWYLYKAQKELTDVANKFDIDLKFFHGKGGSISRGAGPVHWFFRSLPNGTLSGKIKMTEQGETIEKKYANKINAAYNLELMVSGATLNTLLHQQNRQGNQVAADIIEYLGGESKKIYTDLLHNEHFLEFFRQATPIDVIEQSKIGSRPSRRTGRQTFEDLRAIPWVFSWGQSRFHITSWYGVGSTLEKLKAEFPDKFQTLKELVRENQFVRYVLTNIDTSLASTDEEIMKLYAGLVEKDTVRDSILPLILKELEKTHAFMEELLMRPMENRRKNHFHSTALRAEALDFLHKNQVNNLRKWRGMEKASDAEKETTLNELLISVNAISNAMGTTG</sequence>
<dbReference type="PANTHER" id="PTHR30523">
    <property type="entry name" value="PHOSPHOENOLPYRUVATE CARBOXYLASE"/>
    <property type="match status" value="1"/>
</dbReference>
<evidence type="ECO:0000313" key="4">
    <source>
        <dbReference type="EMBL" id="RIJ45624.1"/>
    </source>
</evidence>
<organism evidence="4 5">
    <name type="scientific">Maribellus luteus</name>
    <dbReference type="NCBI Taxonomy" id="2305463"/>
    <lineage>
        <taxon>Bacteria</taxon>
        <taxon>Pseudomonadati</taxon>
        <taxon>Bacteroidota</taxon>
        <taxon>Bacteroidia</taxon>
        <taxon>Marinilabiliales</taxon>
        <taxon>Prolixibacteraceae</taxon>
        <taxon>Maribellus</taxon>
    </lineage>
</organism>
<reference evidence="4 5" key="1">
    <citation type="submission" date="2018-08" db="EMBL/GenBank/DDBJ databases">
        <title>Pallidiluteibacterium maritimus gen. nov., sp. nov., isolated from coastal sediment.</title>
        <authorList>
            <person name="Zhou L.Y."/>
        </authorList>
    </citation>
    <scope>NUCLEOTIDE SEQUENCE [LARGE SCALE GENOMIC DNA]</scope>
    <source>
        <strain evidence="4 5">XSD2</strain>
    </source>
</reference>
<name>A0A399SRS4_9BACT</name>
<comment type="caution">
    <text evidence="4">The sequence shown here is derived from an EMBL/GenBank/DDBJ whole genome shotgun (WGS) entry which is preliminary data.</text>
</comment>
<dbReference type="GO" id="GO:0008964">
    <property type="term" value="F:phosphoenolpyruvate carboxylase activity"/>
    <property type="evidence" value="ECO:0007669"/>
    <property type="project" value="InterPro"/>
</dbReference>
<dbReference type="Proteomes" id="UP000265926">
    <property type="component" value="Unassembled WGS sequence"/>
</dbReference>